<accession>A0ABS3D274</accession>
<evidence type="ECO:0000313" key="2">
    <source>
        <dbReference type="Proteomes" id="UP000663992"/>
    </source>
</evidence>
<comment type="caution">
    <text evidence="1">The sequence shown here is derived from an EMBL/GenBank/DDBJ whole genome shotgun (WGS) entry which is preliminary data.</text>
</comment>
<proteinExistence type="predicted"/>
<dbReference type="Proteomes" id="UP000663992">
    <property type="component" value="Unassembled WGS sequence"/>
</dbReference>
<dbReference type="EMBL" id="JAFKCS010000028">
    <property type="protein sequence ID" value="MBN7822039.1"/>
    <property type="molecule type" value="Genomic_DNA"/>
</dbReference>
<name>A0ABS3D274_9ALTE</name>
<protein>
    <submittedName>
        <fullName evidence="1">DUF3833 domain-containing protein</fullName>
    </submittedName>
</protein>
<dbReference type="InterPro" id="IPR024409">
    <property type="entry name" value="DUF3833"/>
</dbReference>
<gene>
    <name evidence="1" type="ORF">J0A65_19385</name>
</gene>
<keyword evidence="2" id="KW-1185">Reference proteome</keyword>
<evidence type="ECO:0000313" key="1">
    <source>
        <dbReference type="EMBL" id="MBN7822039.1"/>
    </source>
</evidence>
<reference evidence="1 2" key="1">
    <citation type="submission" date="2021-03" db="EMBL/GenBank/DDBJ databases">
        <title>novel species isolated from a fishpond in China.</title>
        <authorList>
            <person name="Lu H."/>
            <person name="Cai Z."/>
        </authorList>
    </citation>
    <scope>NUCLEOTIDE SEQUENCE [LARGE SCALE GENOMIC DNA]</scope>
    <source>
        <strain evidence="1 2">Y57</strain>
    </source>
</reference>
<dbReference type="PROSITE" id="PS51257">
    <property type="entry name" value="PROKAR_LIPOPROTEIN"/>
    <property type="match status" value="1"/>
</dbReference>
<dbReference type="Pfam" id="PF12915">
    <property type="entry name" value="DUF3833"/>
    <property type="match status" value="1"/>
</dbReference>
<dbReference type="RefSeq" id="WP_206595994.1">
    <property type="nucleotide sequence ID" value="NZ_JAFKCS010000028.1"/>
</dbReference>
<sequence length="180" mass="20498">MKHTFVLMLSLTLMSCTSSLKDHSISSPPFDLQTYFDGKITARGIVQDYSNKLTRQFCVDIDASWQENQGRLHETFYFSDGETQVRVWQLQIHPDGQVTGTADDVVGLASGSATGNAFNWQYVLTVPIDDTSYDFFIDDWMYQLDDHHLMNRSYMKKFGVTLAEITLFFSKAPVNVPCEP</sequence>
<organism evidence="1 2">
    <name type="scientific">Bowmanella yangjiangensis</name>
    <dbReference type="NCBI Taxonomy" id="2811230"/>
    <lineage>
        <taxon>Bacteria</taxon>
        <taxon>Pseudomonadati</taxon>
        <taxon>Pseudomonadota</taxon>
        <taxon>Gammaproteobacteria</taxon>
        <taxon>Alteromonadales</taxon>
        <taxon>Alteromonadaceae</taxon>
        <taxon>Bowmanella</taxon>
    </lineage>
</organism>